<dbReference type="InterPro" id="IPR042197">
    <property type="entry name" value="Apaf_helical"/>
</dbReference>
<evidence type="ECO:0000313" key="10">
    <source>
        <dbReference type="RefSeq" id="XP_039141988.1"/>
    </source>
</evidence>
<evidence type="ECO:0000313" key="9">
    <source>
        <dbReference type="Proteomes" id="UP001515500"/>
    </source>
</evidence>
<keyword evidence="2" id="KW-0433">Leucine-rich repeat</keyword>
<dbReference type="PANTHER" id="PTHR36766">
    <property type="entry name" value="PLANT BROAD-SPECTRUM MILDEW RESISTANCE PROTEIN RPW8"/>
    <property type="match status" value="1"/>
</dbReference>
<keyword evidence="4" id="KW-0547">Nucleotide-binding</keyword>
<keyword evidence="6" id="KW-0067">ATP-binding</keyword>
<reference evidence="10" key="1">
    <citation type="submission" date="2025-08" db="UniProtKB">
        <authorList>
            <consortium name="RefSeq"/>
        </authorList>
    </citation>
    <scope>IDENTIFICATION</scope>
</reference>
<dbReference type="PANTHER" id="PTHR36766:SF70">
    <property type="entry name" value="DISEASE RESISTANCE PROTEIN RGA4"/>
    <property type="match status" value="1"/>
</dbReference>
<dbReference type="Gene3D" id="1.20.5.4130">
    <property type="match status" value="1"/>
</dbReference>
<evidence type="ECO:0000256" key="5">
    <source>
        <dbReference type="ARBA" id="ARBA00022821"/>
    </source>
</evidence>
<dbReference type="Gene3D" id="1.10.8.430">
    <property type="entry name" value="Helical domain of apoptotic protease-activating factors"/>
    <property type="match status" value="1"/>
</dbReference>
<evidence type="ECO:0000256" key="1">
    <source>
        <dbReference type="ARBA" id="ARBA00008894"/>
    </source>
</evidence>
<sequence>MTIVVKYGDYRRLSVAEKPLGRLAVCSVIELTVIIKELCFGNKKKKKKIMAMIVDAFAGKLVERLANIIEEEAIMVLGVKDELQKLQRRMKMIACVLKDAEKKKIQYETVKLWVDELKDWMYDAKDIIDLCMIQGSGLLLQDDDHHSLAESSTTAFKRVHRSLSSFSSIVRSVPFRDDAYVMNEASYSQSSFLPEPDIVGWDIRDATKSLVDLLVSPNEQKCFLFSIVGMGGIGKTTLAQQIYNDSKINDHLVLHSWIWVSKSFRSEADLLKEIIRNVGGSYGESTTVAELQKILSNVLHLKSLFLVLDDVWNADVWIDLIKNPIQIATTKCRVLVTTRDRNITMRMGAIHSHNVNKLSLDFGWELFCKKVFTDNDVSDMQRMKDIGLQIVEKCDGLLVAIKVIAGVLITKDRNKGEWQNLLNSDAWTMTGLQEELRGALYFSYEALPPALKQCFLFWSLYLEMLSTSSFTFENVPT</sequence>
<dbReference type="CDD" id="cd14798">
    <property type="entry name" value="RX-CC_like"/>
    <property type="match status" value="1"/>
</dbReference>
<dbReference type="Gene3D" id="3.40.50.300">
    <property type="entry name" value="P-loop containing nucleotide triphosphate hydrolases"/>
    <property type="match status" value="1"/>
</dbReference>
<keyword evidence="3" id="KW-0677">Repeat</keyword>
<dbReference type="InterPro" id="IPR002182">
    <property type="entry name" value="NB-ARC"/>
</dbReference>
<evidence type="ECO:0000259" key="8">
    <source>
        <dbReference type="Pfam" id="PF18052"/>
    </source>
</evidence>
<dbReference type="InterPro" id="IPR041118">
    <property type="entry name" value="Rx_N"/>
</dbReference>
<dbReference type="GO" id="GO:0005524">
    <property type="term" value="F:ATP binding"/>
    <property type="evidence" value="ECO:0007669"/>
    <property type="project" value="UniProtKB-KW"/>
</dbReference>
<evidence type="ECO:0000256" key="4">
    <source>
        <dbReference type="ARBA" id="ARBA00022741"/>
    </source>
</evidence>
<dbReference type="GeneID" id="120279191"/>
<dbReference type="InterPro" id="IPR038005">
    <property type="entry name" value="RX-like_CC"/>
</dbReference>
<dbReference type="GO" id="GO:0006952">
    <property type="term" value="P:defense response"/>
    <property type="evidence" value="ECO:0007669"/>
    <property type="project" value="UniProtKB-KW"/>
</dbReference>
<evidence type="ECO:0000256" key="6">
    <source>
        <dbReference type="ARBA" id="ARBA00022840"/>
    </source>
</evidence>
<gene>
    <name evidence="10" type="primary">LOC120279191</name>
</gene>
<keyword evidence="5" id="KW-0611">Plant defense</keyword>
<dbReference type="AlphaFoldDB" id="A0AB40CS89"/>
<keyword evidence="9" id="KW-1185">Reference proteome</keyword>
<dbReference type="GO" id="GO:0043531">
    <property type="term" value="F:ADP binding"/>
    <property type="evidence" value="ECO:0007669"/>
    <property type="project" value="InterPro"/>
</dbReference>
<name>A0AB40CS89_DIOCR</name>
<dbReference type="SUPFAM" id="SSF52540">
    <property type="entry name" value="P-loop containing nucleoside triphosphate hydrolases"/>
    <property type="match status" value="1"/>
</dbReference>
<dbReference type="PRINTS" id="PR00364">
    <property type="entry name" value="DISEASERSIST"/>
</dbReference>
<evidence type="ECO:0000256" key="2">
    <source>
        <dbReference type="ARBA" id="ARBA00022614"/>
    </source>
</evidence>
<evidence type="ECO:0000259" key="7">
    <source>
        <dbReference type="Pfam" id="PF00931"/>
    </source>
</evidence>
<evidence type="ECO:0000256" key="3">
    <source>
        <dbReference type="ARBA" id="ARBA00022737"/>
    </source>
</evidence>
<protein>
    <submittedName>
        <fullName evidence="10">Disease resistance protein RGA3</fullName>
    </submittedName>
</protein>
<feature type="domain" description="Disease resistance N-terminal" evidence="8">
    <location>
        <begin position="59"/>
        <end position="135"/>
    </location>
</feature>
<organism evidence="9 10">
    <name type="scientific">Dioscorea cayennensis subsp. rotundata</name>
    <name type="common">White Guinea yam</name>
    <name type="synonym">Dioscorea rotundata</name>
    <dbReference type="NCBI Taxonomy" id="55577"/>
    <lineage>
        <taxon>Eukaryota</taxon>
        <taxon>Viridiplantae</taxon>
        <taxon>Streptophyta</taxon>
        <taxon>Embryophyta</taxon>
        <taxon>Tracheophyta</taxon>
        <taxon>Spermatophyta</taxon>
        <taxon>Magnoliopsida</taxon>
        <taxon>Liliopsida</taxon>
        <taxon>Dioscoreales</taxon>
        <taxon>Dioscoreaceae</taxon>
        <taxon>Dioscorea</taxon>
    </lineage>
</organism>
<proteinExistence type="inferred from homology"/>
<dbReference type="InterPro" id="IPR027417">
    <property type="entry name" value="P-loop_NTPase"/>
</dbReference>
<dbReference type="RefSeq" id="XP_039141988.1">
    <property type="nucleotide sequence ID" value="XM_039286054.1"/>
</dbReference>
<feature type="domain" description="NB-ARC" evidence="7">
    <location>
        <begin position="208"/>
        <end position="375"/>
    </location>
</feature>
<dbReference type="Pfam" id="PF00931">
    <property type="entry name" value="NB-ARC"/>
    <property type="match status" value="1"/>
</dbReference>
<comment type="similarity">
    <text evidence="1">Belongs to the disease resistance NB-LRR family.</text>
</comment>
<dbReference type="Proteomes" id="UP001515500">
    <property type="component" value="Chromosome 16"/>
</dbReference>
<dbReference type="Pfam" id="PF18052">
    <property type="entry name" value="Rx_N"/>
    <property type="match status" value="1"/>
</dbReference>
<accession>A0AB40CS89</accession>